<evidence type="ECO:0000256" key="3">
    <source>
        <dbReference type="ARBA" id="ARBA00022552"/>
    </source>
</evidence>
<keyword evidence="2 7" id="KW-0963">Cytoplasm</keyword>
<evidence type="ECO:0000313" key="8">
    <source>
        <dbReference type="EMBL" id="KXA16464.1"/>
    </source>
</evidence>
<comment type="catalytic activity">
    <reaction evidence="7">
        <text>cytidine(1402) in 16S rRNA + S-adenosyl-L-methionine = N(4)-methylcytidine(1402) in 16S rRNA + S-adenosyl-L-homocysteine + H(+)</text>
        <dbReference type="Rhea" id="RHEA:42928"/>
        <dbReference type="Rhea" id="RHEA-COMP:10286"/>
        <dbReference type="Rhea" id="RHEA-COMP:10287"/>
        <dbReference type="ChEBI" id="CHEBI:15378"/>
        <dbReference type="ChEBI" id="CHEBI:57856"/>
        <dbReference type="ChEBI" id="CHEBI:59789"/>
        <dbReference type="ChEBI" id="CHEBI:74506"/>
        <dbReference type="ChEBI" id="CHEBI:82748"/>
        <dbReference type="EC" id="2.1.1.199"/>
    </reaction>
</comment>
<sequence>MGEKDMQEIGNEYHIPVLYEETLDQLVWNPDGIYIDCTLGGGSHSEGILKRLSEKGRLISIDQDANAIAFCKKRLEKYGKQWSVFQNNFENIDIVSYLAGVDKVDGILMDIGVSSTQLDDGERGFSYRYDAKLDMRMNKEQDLSAYEVVNTYAEQDLVRILFEYGEERHAKKIASFICENRKEKPIETTGELVAIIKRAYSERASKHPAKKTFQAIRIEVNRELEVLEKAIKKSVDLLKPKGHLAIITFHSLEDRLVKTVFKDLATACKCPPELPVCVCGGKAKVKILTKKPIIPSEDELGKNNRAHSSKLRVVERLA</sequence>
<dbReference type="PANTHER" id="PTHR11265:SF0">
    <property type="entry name" value="12S RRNA N4-METHYLCYTIDINE METHYLTRANSFERASE"/>
    <property type="match status" value="1"/>
</dbReference>
<dbReference type="Gene3D" id="1.10.150.170">
    <property type="entry name" value="Putative methyltransferase TM0872, insert domain"/>
    <property type="match status" value="1"/>
</dbReference>
<dbReference type="GO" id="GO:0071424">
    <property type="term" value="F:rRNA (cytosine-N4-)-methyltransferase activity"/>
    <property type="evidence" value="ECO:0007669"/>
    <property type="project" value="UniProtKB-UniRule"/>
</dbReference>
<dbReference type="NCBIfam" id="TIGR00006">
    <property type="entry name" value="16S rRNA (cytosine(1402)-N(4))-methyltransferase RsmH"/>
    <property type="match status" value="1"/>
</dbReference>
<protein>
    <recommendedName>
        <fullName evidence="7">Ribosomal RNA small subunit methyltransferase H</fullName>
        <ecNumber evidence="7">2.1.1.199</ecNumber>
    </recommendedName>
    <alternativeName>
        <fullName evidence="7">16S rRNA m(4)C1402 methyltransferase</fullName>
    </alternativeName>
    <alternativeName>
        <fullName evidence="7">rRNA (cytosine-N(4)-)-methyltransferase RsmH</fullName>
    </alternativeName>
</protein>
<dbReference type="HAMAP" id="MF_01007">
    <property type="entry name" value="16SrRNA_methyltr_H"/>
    <property type="match status" value="1"/>
</dbReference>
<dbReference type="SUPFAM" id="SSF53335">
    <property type="entry name" value="S-adenosyl-L-methionine-dependent methyltransferases"/>
    <property type="match status" value="1"/>
</dbReference>
<dbReference type="GO" id="GO:0070475">
    <property type="term" value="P:rRNA base methylation"/>
    <property type="evidence" value="ECO:0007669"/>
    <property type="project" value="UniProtKB-UniRule"/>
</dbReference>
<dbReference type="GO" id="GO:0005737">
    <property type="term" value="C:cytoplasm"/>
    <property type="evidence" value="ECO:0007669"/>
    <property type="project" value="UniProtKB-SubCell"/>
</dbReference>
<evidence type="ECO:0000256" key="6">
    <source>
        <dbReference type="ARBA" id="ARBA00022691"/>
    </source>
</evidence>
<dbReference type="AlphaFoldDB" id="A0A133NJJ9"/>
<evidence type="ECO:0000256" key="7">
    <source>
        <dbReference type="HAMAP-Rule" id="MF_01007"/>
    </source>
</evidence>
<evidence type="ECO:0000256" key="1">
    <source>
        <dbReference type="ARBA" id="ARBA00010396"/>
    </source>
</evidence>
<proteinExistence type="inferred from homology"/>
<accession>A0A133NJJ9</accession>
<evidence type="ECO:0000256" key="4">
    <source>
        <dbReference type="ARBA" id="ARBA00022603"/>
    </source>
</evidence>
<keyword evidence="6 7" id="KW-0949">S-adenosyl-L-methionine</keyword>
<comment type="function">
    <text evidence="7">Specifically methylates the N4 position of cytidine in position 1402 (C1402) of 16S rRNA.</text>
</comment>
<feature type="binding site" evidence="7">
    <location>
        <position position="62"/>
    </location>
    <ligand>
        <name>S-adenosyl-L-methionine</name>
        <dbReference type="ChEBI" id="CHEBI:59789"/>
    </ligand>
</feature>
<comment type="similarity">
    <text evidence="1 7">Belongs to the methyltransferase superfamily. RsmH family.</text>
</comment>
<feature type="binding site" evidence="7">
    <location>
        <position position="110"/>
    </location>
    <ligand>
        <name>S-adenosyl-L-methionine</name>
        <dbReference type="ChEBI" id="CHEBI:59789"/>
    </ligand>
</feature>
<gene>
    <name evidence="7" type="primary">rsmH</name>
    <name evidence="8" type="ORF">HMPREF3206_00408</name>
</gene>
<dbReference type="EC" id="2.1.1.199" evidence="7"/>
<dbReference type="InterPro" id="IPR023397">
    <property type="entry name" value="SAM-dep_MeTrfase_MraW_recog"/>
</dbReference>
<feature type="binding site" evidence="7">
    <location>
        <position position="89"/>
    </location>
    <ligand>
        <name>S-adenosyl-L-methionine</name>
        <dbReference type="ChEBI" id="CHEBI:59789"/>
    </ligand>
</feature>
<name>A0A133NJJ9_9FUSO</name>
<evidence type="ECO:0000256" key="5">
    <source>
        <dbReference type="ARBA" id="ARBA00022679"/>
    </source>
</evidence>
<dbReference type="InterPro" id="IPR029063">
    <property type="entry name" value="SAM-dependent_MTases_sf"/>
</dbReference>
<dbReference type="SUPFAM" id="SSF81799">
    <property type="entry name" value="Putative methyltransferase TM0872, insert domain"/>
    <property type="match status" value="1"/>
</dbReference>
<dbReference type="Gene3D" id="3.40.50.150">
    <property type="entry name" value="Vaccinia Virus protein VP39"/>
    <property type="match status" value="1"/>
</dbReference>
<dbReference type="FunFam" id="1.10.150.170:FF:000001">
    <property type="entry name" value="Ribosomal RNA small subunit methyltransferase H"/>
    <property type="match status" value="1"/>
</dbReference>
<dbReference type="InterPro" id="IPR002903">
    <property type="entry name" value="RsmH"/>
</dbReference>
<keyword evidence="4 7" id="KW-0489">Methyltransferase</keyword>
<dbReference type="STRING" id="134605.HMPREF3206_00408"/>
<comment type="caution">
    <text evidence="8">The sequence shown here is derived from an EMBL/GenBank/DDBJ whole genome shotgun (WGS) entry which is preliminary data.</text>
</comment>
<evidence type="ECO:0000256" key="2">
    <source>
        <dbReference type="ARBA" id="ARBA00022490"/>
    </source>
</evidence>
<feature type="binding site" evidence="7">
    <location>
        <position position="117"/>
    </location>
    <ligand>
        <name>S-adenosyl-L-methionine</name>
        <dbReference type="ChEBI" id="CHEBI:59789"/>
    </ligand>
</feature>
<comment type="subcellular location">
    <subcellularLocation>
        <location evidence="7">Cytoplasm</location>
    </subcellularLocation>
</comment>
<dbReference type="PIRSF" id="PIRSF004486">
    <property type="entry name" value="MraW"/>
    <property type="match status" value="1"/>
</dbReference>
<keyword evidence="9" id="KW-1185">Reference proteome</keyword>
<feature type="binding site" evidence="7">
    <location>
        <begin position="42"/>
        <end position="44"/>
    </location>
    <ligand>
        <name>S-adenosyl-L-methionine</name>
        <dbReference type="ChEBI" id="CHEBI:59789"/>
    </ligand>
</feature>
<dbReference type="PANTHER" id="PTHR11265">
    <property type="entry name" value="S-ADENOSYL-METHYLTRANSFERASE MRAW"/>
    <property type="match status" value="1"/>
</dbReference>
<reference evidence="9" key="1">
    <citation type="submission" date="2016-01" db="EMBL/GenBank/DDBJ databases">
        <authorList>
            <person name="Mitreva M."/>
            <person name="Pepin K.H."/>
            <person name="Mihindukulasuriya K.A."/>
            <person name="Fulton R."/>
            <person name="Fronick C."/>
            <person name="O'Laughlin M."/>
            <person name="Miner T."/>
            <person name="Herter B."/>
            <person name="Rosa B.A."/>
            <person name="Cordes M."/>
            <person name="Tomlinson C."/>
            <person name="Wollam A."/>
            <person name="Palsikar V.B."/>
            <person name="Mardis E.R."/>
            <person name="Wilson R.K."/>
        </authorList>
    </citation>
    <scope>NUCLEOTIDE SEQUENCE [LARGE SCALE GENOMIC DNA]</scope>
    <source>
        <strain evidence="9">CMW8396</strain>
    </source>
</reference>
<evidence type="ECO:0000313" key="9">
    <source>
        <dbReference type="Proteomes" id="UP000070617"/>
    </source>
</evidence>
<dbReference type="PATRIC" id="fig|134605.3.peg.409"/>
<dbReference type="Proteomes" id="UP000070617">
    <property type="component" value="Unassembled WGS sequence"/>
</dbReference>
<keyword evidence="3 7" id="KW-0698">rRNA processing</keyword>
<organism evidence="8 9">
    <name type="scientific">Fusobacterium equinum</name>
    <dbReference type="NCBI Taxonomy" id="134605"/>
    <lineage>
        <taxon>Bacteria</taxon>
        <taxon>Fusobacteriati</taxon>
        <taxon>Fusobacteriota</taxon>
        <taxon>Fusobacteriia</taxon>
        <taxon>Fusobacteriales</taxon>
        <taxon>Fusobacteriaceae</taxon>
        <taxon>Fusobacterium</taxon>
    </lineage>
</organism>
<dbReference type="Pfam" id="PF01795">
    <property type="entry name" value="Methyltransf_5"/>
    <property type="match status" value="1"/>
</dbReference>
<dbReference type="EMBL" id="LRPX01000009">
    <property type="protein sequence ID" value="KXA16464.1"/>
    <property type="molecule type" value="Genomic_DNA"/>
</dbReference>
<keyword evidence="5 7" id="KW-0808">Transferase</keyword>